<keyword evidence="13" id="KW-0511">Multifunctional enzyme</keyword>
<keyword evidence="12 17" id="KW-0456">Lyase</keyword>
<evidence type="ECO:0000256" key="11">
    <source>
        <dbReference type="ARBA" id="ARBA00023235"/>
    </source>
</evidence>
<feature type="domain" description="YjeF N-terminal" evidence="21">
    <location>
        <begin position="9"/>
        <end position="194"/>
    </location>
</feature>
<comment type="subunit">
    <text evidence="17">Homotetramer.</text>
</comment>
<dbReference type="PROSITE" id="PS01050">
    <property type="entry name" value="YJEF_C_2"/>
    <property type="match status" value="1"/>
</dbReference>
<evidence type="ECO:0000259" key="21">
    <source>
        <dbReference type="PROSITE" id="PS51385"/>
    </source>
</evidence>
<comment type="function">
    <text evidence="17">Catalyzes the dehydration of the S-form of NAD(P)HX at the expense of ADP, which is converted to AMP. Together with NAD(P)HX epimerase, which catalyzes the epimerization of the S- and R-forms, the enzyme allows the repair of both epimers of NAD(P)HX, a damaged form of NAD(P)H that is a result of enzymatic or heat-dependent hydration.</text>
</comment>
<dbReference type="GO" id="GO:0046496">
    <property type="term" value="P:nicotinamide nucleotide metabolic process"/>
    <property type="evidence" value="ECO:0007669"/>
    <property type="project" value="UniProtKB-UniRule"/>
</dbReference>
<evidence type="ECO:0000256" key="5">
    <source>
        <dbReference type="ARBA" id="ARBA00022723"/>
    </source>
</evidence>
<dbReference type="NCBIfam" id="TIGR00196">
    <property type="entry name" value="yjeF_cterm"/>
    <property type="match status" value="1"/>
</dbReference>
<comment type="similarity">
    <text evidence="3 18">In the N-terminal section; belongs to the NnrE/AIBP family.</text>
</comment>
<keyword evidence="5 18" id="KW-0479">Metal-binding</keyword>
<comment type="caution">
    <text evidence="17">Lacks conserved residue(s) required for the propagation of feature annotation.</text>
</comment>
<feature type="domain" description="YjeF C-terminal" evidence="20">
    <location>
        <begin position="196"/>
        <end position="464"/>
    </location>
</feature>
<keyword evidence="10 17" id="KW-0520">NAD</keyword>
<dbReference type="Gene3D" id="3.40.1190.20">
    <property type="match status" value="1"/>
</dbReference>
<dbReference type="InterPro" id="IPR036652">
    <property type="entry name" value="YjeF_N_dom_sf"/>
</dbReference>
<dbReference type="AlphaFoldDB" id="A0A955L8F5"/>
<reference evidence="22" key="2">
    <citation type="journal article" date="2021" name="Microbiome">
        <title>Successional dynamics and alternative stable states in a saline activated sludge microbial community over 9 years.</title>
        <authorList>
            <person name="Wang Y."/>
            <person name="Ye J."/>
            <person name="Ju F."/>
            <person name="Liu L."/>
            <person name="Boyd J.A."/>
            <person name="Deng Y."/>
            <person name="Parks D.H."/>
            <person name="Jiang X."/>
            <person name="Yin X."/>
            <person name="Woodcroft B.J."/>
            <person name="Tyson G.W."/>
            <person name="Hugenholtz P."/>
            <person name="Polz M.F."/>
            <person name="Zhang T."/>
        </authorList>
    </citation>
    <scope>NUCLEOTIDE SEQUENCE</scope>
    <source>
        <strain evidence="22">HKST-UBA11</strain>
    </source>
</reference>
<dbReference type="GO" id="GO:0005524">
    <property type="term" value="F:ATP binding"/>
    <property type="evidence" value="ECO:0007669"/>
    <property type="project" value="UniProtKB-UniRule"/>
</dbReference>
<evidence type="ECO:0000259" key="20">
    <source>
        <dbReference type="PROSITE" id="PS51383"/>
    </source>
</evidence>
<dbReference type="GO" id="GO:0046872">
    <property type="term" value="F:metal ion binding"/>
    <property type="evidence" value="ECO:0007669"/>
    <property type="project" value="UniProtKB-UniRule"/>
</dbReference>
<keyword evidence="11 18" id="KW-0413">Isomerase</keyword>
<sequence>MSTSDNPYIRTIITDTNARYLGIPIEQLMDKAGRGIAQELIKKYGKTKSYTIVCGIGNNGGDGFATAYYLKDLGVKDIYVYLVGRISDLKSEASQNFWEKIKKSQGITTYSDAYAKDIIQKDVSVECLLGTGIQGKLHKRFHDVIVRLTKQRTKIVAVDVPAPGYNPDFSISLLYPKSAQATVVDIGMPKEVDLYAGPGEVKALTIPKEHSYKSQNGELLVFGGSDQFHGAPLMAMKAASKLIGSVFYYTTPENRMVAQDMKTGLSEFIMVDDNSLEKYANYANAFLIGPGLEDNLPTKALVSTLLRNFPEKPVVLDAYAISVATDKGLLKNRILTPHRGELRHLFGDENIQKLGEKGLEGKLKRFAVENECYIILKGHTDILFHKNGTVVLNKSGNQGMAKGGTGDVLAGIIAALLTKNDPWTSMKAGTFVNGKAGDILSEKFGYNFSATDLIPAIQETFEWARTY</sequence>
<dbReference type="Proteomes" id="UP000754563">
    <property type="component" value="Unassembled WGS sequence"/>
</dbReference>
<feature type="domain" description="Rhodanese" evidence="19">
    <location>
        <begin position="23"/>
        <end position="93"/>
    </location>
</feature>
<dbReference type="NCBIfam" id="TIGR00197">
    <property type="entry name" value="yjeF_nterm"/>
    <property type="match status" value="1"/>
</dbReference>
<comment type="catalytic activity">
    <reaction evidence="15 17 18">
        <text>(6S)-NADHX + ADP = AMP + phosphate + NADH + H(+)</text>
        <dbReference type="Rhea" id="RHEA:32223"/>
        <dbReference type="ChEBI" id="CHEBI:15378"/>
        <dbReference type="ChEBI" id="CHEBI:43474"/>
        <dbReference type="ChEBI" id="CHEBI:57945"/>
        <dbReference type="ChEBI" id="CHEBI:64074"/>
        <dbReference type="ChEBI" id="CHEBI:456215"/>
        <dbReference type="ChEBI" id="CHEBI:456216"/>
        <dbReference type="EC" id="4.2.1.136"/>
    </reaction>
</comment>
<evidence type="ECO:0000313" key="23">
    <source>
        <dbReference type="Proteomes" id="UP000754563"/>
    </source>
</evidence>
<organism evidence="22 23">
    <name type="scientific">Candidatus Dojkabacteria bacterium</name>
    <dbReference type="NCBI Taxonomy" id="2099670"/>
    <lineage>
        <taxon>Bacteria</taxon>
        <taxon>Candidatus Dojkabacteria</taxon>
    </lineage>
</organism>
<dbReference type="InterPro" id="IPR000631">
    <property type="entry name" value="CARKD"/>
</dbReference>
<feature type="binding site" evidence="17">
    <location>
        <position position="406"/>
    </location>
    <ligand>
        <name>AMP</name>
        <dbReference type="ChEBI" id="CHEBI:456215"/>
    </ligand>
</feature>
<feature type="binding site" evidence="17">
    <location>
        <position position="231"/>
    </location>
    <ligand>
        <name>(6S)-NADPHX</name>
        <dbReference type="ChEBI" id="CHEBI:64076"/>
    </ligand>
</feature>
<comment type="similarity">
    <text evidence="17">Belongs to the NnrD/CARKD family.</text>
</comment>
<evidence type="ECO:0000256" key="10">
    <source>
        <dbReference type="ARBA" id="ARBA00023027"/>
    </source>
</evidence>
<proteinExistence type="inferred from homology"/>
<evidence type="ECO:0000256" key="3">
    <source>
        <dbReference type="ARBA" id="ARBA00006001"/>
    </source>
</evidence>
<evidence type="ECO:0000256" key="9">
    <source>
        <dbReference type="ARBA" id="ARBA00022958"/>
    </source>
</evidence>
<feature type="binding site" evidence="17">
    <location>
        <position position="291"/>
    </location>
    <ligand>
        <name>(6S)-NADPHX</name>
        <dbReference type="ChEBI" id="CHEBI:64076"/>
    </ligand>
</feature>
<reference evidence="22" key="1">
    <citation type="submission" date="2020-04" db="EMBL/GenBank/DDBJ databases">
        <authorList>
            <person name="Zhang T."/>
        </authorList>
    </citation>
    <scope>NUCLEOTIDE SEQUENCE</scope>
    <source>
        <strain evidence="22">HKST-UBA11</strain>
    </source>
</reference>
<dbReference type="Pfam" id="PF03853">
    <property type="entry name" value="YjeF_N"/>
    <property type="match status" value="1"/>
</dbReference>
<evidence type="ECO:0000256" key="16">
    <source>
        <dbReference type="ARBA" id="ARBA00049209"/>
    </source>
</evidence>
<keyword evidence="9 18" id="KW-0630">Potassium</keyword>
<accession>A0A955L8F5</accession>
<dbReference type="PANTHER" id="PTHR12592:SF0">
    <property type="entry name" value="ATP-DEPENDENT (S)-NAD(P)H-HYDRATE DEHYDRATASE"/>
    <property type="match status" value="1"/>
</dbReference>
<comment type="catalytic activity">
    <reaction evidence="2 18">
        <text>(6R)-NADPHX = (6S)-NADPHX</text>
        <dbReference type="Rhea" id="RHEA:32227"/>
        <dbReference type="ChEBI" id="CHEBI:64076"/>
        <dbReference type="ChEBI" id="CHEBI:64077"/>
        <dbReference type="EC" id="5.1.99.6"/>
    </reaction>
</comment>
<dbReference type="InterPro" id="IPR017953">
    <property type="entry name" value="Carbohydrate_kinase_pred_CS"/>
</dbReference>
<name>A0A955L8F5_9BACT</name>
<comment type="catalytic activity">
    <reaction evidence="1 18">
        <text>(6R)-NADHX = (6S)-NADHX</text>
        <dbReference type="Rhea" id="RHEA:32215"/>
        <dbReference type="ChEBI" id="CHEBI:64074"/>
        <dbReference type="ChEBI" id="CHEBI:64075"/>
        <dbReference type="EC" id="5.1.99.6"/>
    </reaction>
</comment>
<evidence type="ECO:0000256" key="12">
    <source>
        <dbReference type="ARBA" id="ARBA00023239"/>
    </source>
</evidence>
<evidence type="ECO:0000256" key="15">
    <source>
        <dbReference type="ARBA" id="ARBA00048238"/>
    </source>
</evidence>
<dbReference type="SUPFAM" id="SSF64153">
    <property type="entry name" value="YjeF N-terminal domain-like"/>
    <property type="match status" value="1"/>
</dbReference>
<dbReference type="PIRSF" id="PIRSF017184">
    <property type="entry name" value="Nnr"/>
    <property type="match status" value="1"/>
</dbReference>
<dbReference type="PANTHER" id="PTHR12592">
    <property type="entry name" value="ATP-DEPENDENT (S)-NAD(P)H-HYDRATE DEHYDRATASE FAMILY MEMBER"/>
    <property type="match status" value="1"/>
</dbReference>
<dbReference type="GO" id="GO:0110051">
    <property type="term" value="P:metabolite repair"/>
    <property type="evidence" value="ECO:0007669"/>
    <property type="project" value="TreeGrafter"/>
</dbReference>
<evidence type="ECO:0000256" key="17">
    <source>
        <dbReference type="HAMAP-Rule" id="MF_01965"/>
    </source>
</evidence>
<dbReference type="InterPro" id="IPR029056">
    <property type="entry name" value="Ribokinase-like"/>
</dbReference>
<protein>
    <recommendedName>
        <fullName evidence="17">ADP-dependent (S)-NAD(P)H-hydrate dehydratase</fullName>
        <ecNumber evidence="17">4.2.1.136</ecNumber>
    </recommendedName>
    <alternativeName>
        <fullName evidence="17">ADP-dependent NAD(P)HX dehydratase</fullName>
    </alternativeName>
</protein>
<dbReference type="InterPro" id="IPR030677">
    <property type="entry name" value="Nnr"/>
</dbReference>
<evidence type="ECO:0000256" key="4">
    <source>
        <dbReference type="ARBA" id="ARBA00009524"/>
    </source>
</evidence>
<comment type="cofactor">
    <cofactor evidence="18">
        <name>K(+)</name>
        <dbReference type="ChEBI" id="CHEBI:29103"/>
    </cofactor>
    <text evidence="18">Binds 1 potassium ion per subunit.</text>
</comment>
<dbReference type="CDD" id="cd01171">
    <property type="entry name" value="YXKO-related"/>
    <property type="match status" value="1"/>
</dbReference>
<keyword evidence="7 17" id="KW-0067">ATP-binding</keyword>
<dbReference type="InterPro" id="IPR004443">
    <property type="entry name" value="YjeF_N_dom"/>
</dbReference>
<feature type="binding site" evidence="17">
    <location>
        <position position="338"/>
    </location>
    <ligand>
        <name>(6S)-NADPHX</name>
        <dbReference type="ChEBI" id="CHEBI:64076"/>
    </ligand>
</feature>
<dbReference type="GO" id="GO:0052855">
    <property type="term" value="F:ADP-dependent NAD(P)H-hydrate dehydratase activity"/>
    <property type="evidence" value="ECO:0007669"/>
    <property type="project" value="UniProtKB-UniRule"/>
</dbReference>
<dbReference type="SUPFAM" id="SSF53613">
    <property type="entry name" value="Ribokinase-like"/>
    <property type="match status" value="1"/>
</dbReference>
<comment type="similarity">
    <text evidence="4 18">In the C-terminal section; belongs to the NnrD/CARKD family.</text>
</comment>
<dbReference type="Gene3D" id="3.40.50.10260">
    <property type="entry name" value="YjeF N-terminal domain"/>
    <property type="match status" value="1"/>
</dbReference>
<dbReference type="GO" id="GO:0052856">
    <property type="term" value="F:NAD(P)HX epimerase activity"/>
    <property type="evidence" value="ECO:0007669"/>
    <property type="project" value="UniProtKB-EC"/>
</dbReference>
<feature type="binding site" evidence="17">
    <location>
        <position position="407"/>
    </location>
    <ligand>
        <name>(6S)-NADPHX</name>
        <dbReference type="ChEBI" id="CHEBI:64076"/>
    </ligand>
</feature>
<comment type="cofactor">
    <cofactor evidence="17">
        <name>Mg(2+)</name>
        <dbReference type="ChEBI" id="CHEBI:18420"/>
    </cofactor>
</comment>
<evidence type="ECO:0000256" key="7">
    <source>
        <dbReference type="ARBA" id="ARBA00022840"/>
    </source>
</evidence>
<evidence type="ECO:0000256" key="6">
    <source>
        <dbReference type="ARBA" id="ARBA00022741"/>
    </source>
</evidence>
<comment type="catalytic activity">
    <reaction evidence="16 17 18">
        <text>(6S)-NADPHX + ADP = AMP + phosphate + NADPH + H(+)</text>
        <dbReference type="Rhea" id="RHEA:32235"/>
        <dbReference type="ChEBI" id="CHEBI:15378"/>
        <dbReference type="ChEBI" id="CHEBI:43474"/>
        <dbReference type="ChEBI" id="CHEBI:57783"/>
        <dbReference type="ChEBI" id="CHEBI:64076"/>
        <dbReference type="ChEBI" id="CHEBI:456215"/>
        <dbReference type="ChEBI" id="CHEBI:456216"/>
        <dbReference type="EC" id="4.2.1.136"/>
    </reaction>
</comment>
<comment type="caution">
    <text evidence="22">The sequence shown here is derived from an EMBL/GenBank/DDBJ whole genome shotgun (WGS) entry which is preliminary data.</text>
</comment>
<evidence type="ECO:0000256" key="8">
    <source>
        <dbReference type="ARBA" id="ARBA00022857"/>
    </source>
</evidence>
<keyword evidence="6 17" id="KW-0547">Nucleotide-binding</keyword>
<evidence type="ECO:0000259" key="19">
    <source>
        <dbReference type="PROSITE" id="PS50206"/>
    </source>
</evidence>
<dbReference type="EC" id="4.2.1.136" evidence="17"/>
<evidence type="ECO:0000313" key="22">
    <source>
        <dbReference type="EMBL" id="MCA9385973.1"/>
    </source>
</evidence>
<evidence type="ECO:0000256" key="18">
    <source>
        <dbReference type="PIRNR" id="PIRNR017184"/>
    </source>
</evidence>
<dbReference type="PROSITE" id="PS51385">
    <property type="entry name" value="YJEF_N"/>
    <property type="match status" value="1"/>
</dbReference>
<dbReference type="HAMAP" id="MF_01965">
    <property type="entry name" value="NADHX_dehydratase"/>
    <property type="match status" value="1"/>
</dbReference>
<dbReference type="Pfam" id="PF01256">
    <property type="entry name" value="Carb_kinase"/>
    <property type="match status" value="1"/>
</dbReference>
<evidence type="ECO:0000256" key="2">
    <source>
        <dbReference type="ARBA" id="ARBA00000909"/>
    </source>
</evidence>
<gene>
    <name evidence="17" type="primary">nnrD</name>
    <name evidence="22" type="ORF">KC717_04985</name>
</gene>
<dbReference type="PROSITE" id="PS50206">
    <property type="entry name" value="RHODANESE_3"/>
    <property type="match status" value="1"/>
</dbReference>
<evidence type="ECO:0000256" key="1">
    <source>
        <dbReference type="ARBA" id="ARBA00000013"/>
    </source>
</evidence>
<comment type="function">
    <text evidence="14 18">Bifunctional enzyme that catalyzes the epimerization of the S- and R-forms of NAD(P)HX and the dehydration of the S-form of NAD(P)HX at the expense of ADP, which is converted to AMP. This allows the repair of both epimers of NAD(P)HX, a damaged form of NAD(P)H that is a result of enzymatic or heat-dependent hydration.</text>
</comment>
<dbReference type="InterPro" id="IPR001763">
    <property type="entry name" value="Rhodanese-like_dom"/>
</dbReference>
<evidence type="ECO:0000256" key="14">
    <source>
        <dbReference type="ARBA" id="ARBA00025153"/>
    </source>
</evidence>
<evidence type="ECO:0000256" key="13">
    <source>
        <dbReference type="ARBA" id="ARBA00023268"/>
    </source>
</evidence>
<dbReference type="PROSITE" id="PS51383">
    <property type="entry name" value="YJEF_C_3"/>
    <property type="match status" value="1"/>
</dbReference>
<dbReference type="EMBL" id="JAGQLH010000062">
    <property type="protein sequence ID" value="MCA9385973.1"/>
    <property type="molecule type" value="Genomic_DNA"/>
</dbReference>
<keyword evidence="8 17" id="KW-0521">NADP</keyword>